<feature type="compositionally biased region" description="Basic residues" evidence="4">
    <location>
        <begin position="490"/>
        <end position="502"/>
    </location>
</feature>
<feature type="compositionally biased region" description="Polar residues" evidence="4">
    <location>
        <begin position="564"/>
        <end position="573"/>
    </location>
</feature>
<dbReference type="InterPro" id="IPR036236">
    <property type="entry name" value="Znf_C2H2_sf"/>
</dbReference>
<dbReference type="GeneTree" id="ENSGT00940000160909"/>
<feature type="compositionally biased region" description="Low complexity" evidence="4">
    <location>
        <begin position="672"/>
        <end position="720"/>
    </location>
</feature>
<reference evidence="6 7" key="1">
    <citation type="submission" date="2020-05" db="EMBL/GenBank/DDBJ databases">
        <title>Electrophorus electricus (electric eel) genome, fEleEle1, primary haplotype.</title>
        <authorList>
            <person name="Myers G."/>
            <person name="Meyer A."/>
            <person name="Fedrigo O."/>
            <person name="Formenti G."/>
            <person name="Rhie A."/>
            <person name="Tracey A."/>
            <person name="Sims Y."/>
            <person name="Jarvis E.D."/>
        </authorList>
    </citation>
    <scope>NUCLEOTIDE SEQUENCE [LARGE SCALE GENOMIC DNA]</scope>
</reference>
<feature type="compositionally biased region" description="Polar residues" evidence="4">
    <location>
        <begin position="580"/>
        <end position="591"/>
    </location>
</feature>
<feature type="region of interest" description="Disordered" evidence="4">
    <location>
        <begin position="799"/>
        <end position="830"/>
    </location>
</feature>
<evidence type="ECO:0000256" key="3">
    <source>
        <dbReference type="ARBA" id="ARBA00022833"/>
    </source>
</evidence>
<feature type="region of interest" description="Disordered" evidence="4">
    <location>
        <begin position="355"/>
        <end position="386"/>
    </location>
</feature>
<dbReference type="Ensembl" id="ENSEEET00000058141.1">
    <property type="protein sequence ID" value="ENSEEEP00000054146.1"/>
    <property type="gene ID" value="ENSEEEG00000026087.1"/>
</dbReference>
<feature type="compositionally biased region" description="Basic residues" evidence="4">
    <location>
        <begin position="514"/>
        <end position="531"/>
    </location>
</feature>
<evidence type="ECO:0000313" key="7">
    <source>
        <dbReference type="Proteomes" id="UP000314983"/>
    </source>
</evidence>
<proteinExistence type="predicted"/>
<reference evidence="6" key="3">
    <citation type="submission" date="2025-09" db="UniProtKB">
        <authorList>
            <consortium name="Ensembl"/>
        </authorList>
    </citation>
    <scope>IDENTIFICATION</scope>
</reference>
<accession>A0AAY5EB46</accession>
<dbReference type="PANTHER" id="PTHR17614">
    <property type="entry name" value="ZINC FINGER-CONTAINING"/>
    <property type="match status" value="1"/>
</dbReference>
<evidence type="ECO:0000256" key="2">
    <source>
        <dbReference type="ARBA" id="ARBA00022771"/>
    </source>
</evidence>
<keyword evidence="1" id="KW-0479">Metal-binding</keyword>
<dbReference type="GO" id="GO:0008270">
    <property type="term" value="F:zinc ion binding"/>
    <property type="evidence" value="ECO:0007669"/>
    <property type="project" value="UniProtKB-KW"/>
</dbReference>
<dbReference type="PANTHER" id="PTHR17614:SF13">
    <property type="entry name" value="ZINC FINGER PROTEIN 804A"/>
    <property type="match status" value="1"/>
</dbReference>
<dbReference type="InterPro" id="IPR052445">
    <property type="entry name" value="ZnF-G_patch_domain"/>
</dbReference>
<protein>
    <recommendedName>
        <fullName evidence="5">C2H2-type domain-containing protein</fullName>
    </recommendedName>
</protein>
<dbReference type="InterPro" id="IPR013087">
    <property type="entry name" value="Znf_C2H2_type"/>
</dbReference>
<dbReference type="AlphaFoldDB" id="A0AAY5EB46"/>
<evidence type="ECO:0000256" key="4">
    <source>
        <dbReference type="SAM" id="MobiDB-lite"/>
    </source>
</evidence>
<feature type="compositionally biased region" description="Basic residues" evidence="4">
    <location>
        <begin position="545"/>
        <end position="554"/>
    </location>
</feature>
<evidence type="ECO:0000259" key="5">
    <source>
        <dbReference type="PROSITE" id="PS00028"/>
    </source>
</evidence>
<reference evidence="6" key="2">
    <citation type="submission" date="2025-08" db="UniProtKB">
        <authorList>
            <consortium name="Ensembl"/>
        </authorList>
    </citation>
    <scope>IDENTIFICATION</scope>
</reference>
<feature type="region of interest" description="Disordered" evidence="4">
    <location>
        <begin position="430"/>
        <end position="787"/>
    </location>
</feature>
<organism evidence="6 7">
    <name type="scientific">Electrophorus electricus</name>
    <name type="common">Electric eel</name>
    <name type="synonym">Gymnotus electricus</name>
    <dbReference type="NCBI Taxonomy" id="8005"/>
    <lineage>
        <taxon>Eukaryota</taxon>
        <taxon>Metazoa</taxon>
        <taxon>Chordata</taxon>
        <taxon>Craniata</taxon>
        <taxon>Vertebrata</taxon>
        <taxon>Euteleostomi</taxon>
        <taxon>Actinopterygii</taxon>
        <taxon>Neopterygii</taxon>
        <taxon>Teleostei</taxon>
        <taxon>Ostariophysi</taxon>
        <taxon>Gymnotiformes</taxon>
        <taxon>Gymnotoidei</taxon>
        <taxon>Gymnotidae</taxon>
        <taxon>Electrophorus</taxon>
    </lineage>
</organism>
<feature type="domain" description="C2H2-type" evidence="5">
    <location>
        <begin position="58"/>
        <end position="80"/>
    </location>
</feature>
<feature type="compositionally biased region" description="Basic and acidic residues" evidence="4">
    <location>
        <begin position="469"/>
        <end position="488"/>
    </location>
</feature>
<gene>
    <name evidence="6" type="primary">ZNF804A</name>
</gene>
<keyword evidence="3" id="KW-0862">Zinc</keyword>
<feature type="compositionally biased region" description="Low complexity" evidence="4">
    <location>
        <begin position="644"/>
        <end position="664"/>
    </location>
</feature>
<feature type="compositionally biased region" description="Polar residues" evidence="4">
    <location>
        <begin position="259"/>
        <end position="275"/>
    </location>
</feature>
<dbReference type="Proteomes" id="UP000314983">
    <property type="component" value="Chromosome 2"/>
</dbReference>
<feature type="region of interest" description="Disordered" evidence="4">
    <location>
        <begin position="209"/>
        <end position="275"/>
    </location>
</feature>
<feature type="compositionally biased region" description="Low complexity" evidence="4">
    <location>
        <begin position="736"/>
        <end position="754"/>
    </location>
</feature>
<sequence>MACYYIVISSTHLSNGHLRNIKGVFRGPLCRSSSKILVTEKEKTLAKALEDLRANFYCQLCDKQYYKHQEFDNHINSYDHAHKQRLKELKQREFARNVSSRSRKDVRREERALLRLHQLAEQRREAQCAPGSGPMFKSTTVAVESSYRESCHTDPQEEVLGAIREETQTPVGSRQNPWLHGGKAKKQTLRRKIAFSFSFPKKASVKLESSAAVFSESTEEGSSDGAERIRTPLLELEPNVEDKRLDGDEACPCAGAQSPHPSETWSQGSPETSTGRAELLHASPDLCAVLVYSEDTSVSPRSPRGHRIVLNLENAVETTREPTVETALETSTSEQMVTISQKGAEERDLCMKDLKNSDVSSGNGSFGGTGKEDSSRAGAPSPFAKPLQPFVSVLGRDSKTVFQWPSEMVSYTSTEPRLCFSCNPLHFDFRGSQIRRGPHTQGSKTGEEPPKPSTLEAPPCTLEATPSHGAEEAGKRWSHSHADVESGARTRGHSRAQTRPRRRAEERVRTTDHRHYRSRHKKRHKRCRRRQRGGDSSPAEQSRTQTRRSFHRRGQSREGLDSQFRGTTSQQEQLLEKSKQSPGNQAGNKDTSPAAGGGVASCRRDVSGTANDSHQPDCDQVLRNSGETAQHPAAGETARTGHVPPHTTTHTLTHTPPHTTTHTLTHTHSHTATHTLTPTPLHTLTHSPTNTLTITPKHTPPHTLTHTTTNTTPHTLTHPATHTHPHSPPHTPPPTLTHTPTHTLTQTPTHTLTQTPPPTHTHTHPHIPTHTPTQAPPHVCLSGCEAAPSDPDIQGHVALSAQRDRDTPRKGRAQKRTHGDSQSSEGEQRSADMQCVCDCSEEELCGGADGSTAVRGHEDVEYSYSTHGRKKTKLALVLNQTSPLTNEHTEDESIVLDVEDRGTGETGDRQIDETKEHCHLLKGERGVYGGQEQISLSTDDRVRGAAEGQTPRVSAPAGPDNSCCRAEPDPPHPTSPPQPAGVLTHVTLRERRPAPASVEACQKRGVSVQVCATCAPVRPEKGRSDKPRHPAPQTAAFRRRSLPEGDALGLEGSYPGRCYATPHLQVHAASLERHRLLRPRACPRARPHALHQQVFATKLKPMLPQLALPVSAPVLRPVHLPSAMTPAPITIRHTVLQHHHAAYLPPQPPLFPQVVPVPRLSLGPDIHPPAARPFVTPPQVSVVSAPPAVTFHALPRPAMFAPILHRPAFAPVLPPHPAVLPLPSLF</sequence>
<feature type="compositionally biased region" description="Polar residues" evidence="4">
    <location>
        <begin position="328"/>
        <end position="340"/>
    </location>
</feature>
<evidence type="ECO:0000256" key="1">
    <source>
        <dbReference type="ARBA" id="ARBA00022723"/>
    </source>
</evidence>
<name>A0AAY5EB46_ELEEL</name>
<dbReference type="SUPFAM" id="SSF57667">
    <property type="entry name" value="beta-beta-alpha zinc fingers"/>
    <property type="match status" value="1"/>
</dbReference>
<feature type="region of interest" description="Disordered" evidence="4">
    <location>
        <begin position="152"/>
        <end position="185"/>
    </location>
</feature>
<feature type="region of interest" description="Disordered" evidence="4">
    <location>
        <begin position="940"/>
        <end position="981"/>
    </location>
</feature>
<feature type="compositionally biased region" description="Low complexity" evidence="4">
    <location>
        <begin position="768"/>
        <end position="778"/>
    </location>
</feature>
<dbReference type="PROSITE" id="PS00028">
    <property type="entry name" value="ZINC_FINGER_C2H2_1"/>
    <property type="match status" value="1"/>
</dbReference>
<dbReference type="GO" id="GO:0005634">
    <property type="term" value="C:nucleus"/>
    <property type="evidence" value="ECO:0007669"/>
    <property type="project" value="TreeGrafter"/>
</dbReference>
<evidence type="ECO:0000313" key="6">
    <source>
        <dbReference type="Ensembl" id="ENSEEEP00000054146.1"/>
    </source>
</evidence>
<feature type="compositionally biased region" description="Basic and acidic residues" evidence="4">
    <location>
        <begin position="503"/>
        <end position="513"/>
    </location>
</feature>
<feature type="region of interest" description="Disordered" evidence="4">
    <location>
        <begin position="320"/>
        <end position="340"/>
    </location>
</feature>
<keyword evidence="7" id="KW-1185">Reference proteome</keyword>
<keyword evidence="2" id="KW-0863">Zinc-finger</keyword>